<dbReference type="EMBL" id="JTHE03000079">
    <property type="protein sequence ID" value="MCM1983907.1"/>
    <property type="molecule type" value="Genomic_DNA"/>
</dbReference>
<dbReference type="InterPro" id="IPR029058">
    <property type="entry name" value="AB_hydrolase_fold"/>
</dbReference>
<dbReference type="GO" id="GO:0016787">
    <property type="term" value="F:hydrolase activity"/>
    <property type="evidence" value="ECO:0007669"/>
    <property type="project" value="UniProtKB-KW"/>
</dbReference>
<proteinExistence type="predicted"/>
<dbReference type="Pfam" id="PF01738">
    <property type="entry name" value="DLH"/>
    <property type="match status" value="1"/>
</dbReference>
<gene>
    <name evidence="2" type="ORF">QQ91_0013880</name>
</gene>
<dbReference type="PANTHER" id="PTHR46623">
    <property type="entry name" value="CARBOXYMETHYLENEBUTENOLIDASE-RELATED"/>
    <property type="match status" value="1"/>
</dbReference>
<evidence type="ECO:0000259" key="1">
    <source>
        <dbReference type="Pfam" id="PF01738"/>
    </source>
</evidence>
<dbReference type="InterPro" id="IPR051049">
    <property type="entry name" value="Dienelactone_hydrolase-like"/>
</dbReference>
<dbReference type="PROSITE" id="PS51257">
    <property type="entry name" value="PROKAR_LIPOPROTEIN"/>
    <property type="match status" value="1"/>
</dbReference>
<protein>
    <submittedName>
        <fullName evidence="2">Dienelactone hydrolase family protein</fullName>
    </submittedName>
</protein>
<sequence length="304" mass="33399">MMVAGDRPWRNAQGIQLWRILLLGLWGLSLTACARPEASVEAGESFTDRMSEIHGTDKPEATEMARQSPAQPVTSQRVKYATVNGQPVEGFFAQPVQADRPLPGIIAIHEWWGLNDNIKAVTERLAGEGYSVLAVDLYDGQVAQDPDQARQLMQRVMGQPQPAQENLRQAYDYLVKDKQSPQVGSIGWCFGGAWSLQTGLLLPDQLDALVIYYGRLETDPQILKPLTMPIAGFFGGQDAGIPVAEVNAFEQTLNTLDKPAEIYLYDAADHAFANPSGKNYNPAAANDAWEKTLAFFAKHLKTSP</sequence>
<evidence type="ECO:0000313" key="2">
    <source>
        <dbReference type="EMBL" id="MCM1983907.1"/>
    </source>
</evidence>
<dbReference type="PANTHER" id="PTHR46623:SF6">
    <property type="entry name" value="ALPHA_BETA-HYDROLASES SUPERFAMILY PROTEIN"/>
    <property type="match status" value="1"/>
</dbReference>
<keyword evidence="2" id="KW-0378">Hydrolase</keyword>
<organism evidence="2 3">
    <name type="scientific">Lyngbya confervoides BDU141951</name>
    <dbReference type="NCBI Taxonomy" id="1574623"/>
    <lineage>
        <taxon>Bacteria</taxon>
        <taxon>Bacillati</taxon>
        <taxon>Cyanobacteriota</taxon>
        <taxon>Cyanophyceae</taxon>
        <taxon>Oscillatoriophycideae</taxon>
        <taxon>Oscillatoriales</taxon>
        <taxon>Microcoleaceae</taxon>
        <taxon>Lyngbya</taxon>
    </lineage>
</organism>
<keyword evidence="3" id="KW-1185">Reference proteome</keyword>
<dbReference type="RefSeq" id="WP_166275568.1">
    <property type="nucleotide sequence ID" value="NZ_JTHE03000079.1"/>
</dbReference>
<dbReference type="AlphaFoldDB" id="A0ABD4T6M2"/>
<name>A0ABD4T6M2_9CYAN</name>
<accession>A0ABD4T6M2</accession>
<evidence type="ECO:0000313" key="3">
    <source>
        <dbReference type="Proteomes" id="UP000031561"/>
    </source>
</evidence>
<dbReference type="InterPro" id="IPR002925">
    <property type="entry name" value="Dienelactn_hydro"/>
</dbReference>
<dbReference type="Proteomes" id="UP000031561">
    <property type="component" value="Unassembled WGS sequence"/>
</dbReference>
<dbReference type="Gene3D" id="3.40.50.1820">
    <property type="entry name" value="alpha/beta hydrolase"/>
    <property type="match status" value="1"/>
</dbReference>
<comment type="caution">
    <text evidence="2">The sequence shown here is derived from an EMBL/GenBank/DDBJ whole genome shotgun (WGS) entry which is preliminary data.</text>
</comment>
<feature type="domain" description="Dienelactone hydrolase" evidence="1">
    <location>
        <begin position="89"/>
        <end position="299"/>
    </location>
</feature>
<reference evidence="2 3" key="1">
    <citation type="journal article" date="2015" name="Genome Announc.">
        <title>Draft Genome Sequence of Filamentous Marine Cyanobacterium Lyngbya confervoides Strain BDU141951.</title>
        <authorList>
            <person name="Chandrababunaidu M.M."/>
            <person name="Sen D."/>
            <person name="Tripathy S."/>
        </authorList>
    </citation>
    <scope>NUCLEOTIDE SEQUENCE [LARGE SCALE GENOMIC DNA]</scope>
    <source>
        <strain evidence="2 3">BDU141951</strain>
    </source>
</reference>
<dbReference type="SUPFAM" id="SSF53474">
    <property type="entry name" value="alpha/beta-Hydrolases"/>
    <property type="match status" value="1"/>
</dbReference>